<name>A0ABR4C5N5_9HELO</name>
<organism evidence="1 2">
    <name type="scientific">Oculimacula yallundae</name>
    <dbReference type="NCBI Taxonomy" id="86028"/>
    <lineage>
        <taxon>Eukaryota</taxon>
        <taxon>Fungi</taxon>
        <taxon>Dikarya</taxon>
        <taxon>Ascomycota</taxon>
        <taxon>Pezizomycotina</taxon>
        <taxon>Leotiomycetes</taxon>
        <taxon>Helotiales</taxon>
        <taxon>Ploettnerulaceae</taxon>
        <taxon>Oculimacula</taxon>
    </lineage>
</organism>
<sequence>MLPPAPTCRRALQRQLHTPSDSIWISDEALSVVFQRFCAVSKTRKRYGSFVPGPLENRRRLGKRRMTLQSNAAPTPVSGVADISRFLFGEVDRTRWQWQAPTSRDTRTEEAPVGSLERLGKWATSLETPSALPNWLVEWGTPSQALPESPTDSISRSKGRVDAIPFRDEIRSFTAAIKTCSHEDRPSLCDGFNQKLTEALFLSKHAEDIFLYTMQTVFPNLEGACSDSNEASQRCLALSQAMWNGISSSKVLHPSDFQSRTMGRFASILCQINMSEALQSLASDVLSSVSEAQLLVMHPSIARLVNSWVLTWQERPSLDFDETGPALALAEDSVFEATHAVSSVGDFTALLEHNRCIEDDARGFRKALQVAKQAIISSANCIREAQHKIRPHQRSIRALAAVLGGLPPGIVRTIVHQCSSRIPAPSENTQGNSLVTMQWKWLSVVFQLPNVKEEFLLETWQQYGAYLSQAEASDILFDHWMSRDLFARPALTRIVFDVTFAESRHRRFGLLLRVIHGEREKSWEKMRLLFGFLDKLGQHETIYKTLAALNKAAFKMPADIIDETLEKMAVADPQLALKTFRTYMPMQYNEAPLRLETCPNFIFTMIENESVKTRTIWDSLGIPIYETLSQRDLANFSNLANNRIVESLSPAEVEHFTKMATLFAHCKVRTHRVAFRNVMQCLFHLRRYRAPITPEFSRALVHVAIARKIECDGWIAKERHAWILSLVEGAEGTKVAMDVDEVVAAWNQLISVRVSERDRRMNRTGIRHA</sequence>
<accession>A0ABR4C5N5</accession>
<proteinExistence type="predicted"/>
<evidence type="ECO:0000313" key="2">
    <source>
        <dbReference type="Proteomes" id="UP001595075"/>
    </source>
</evidence>
<dbReference type="Proteomes" id="UP001595075">
    <property type="component" value="Unassembled WGS sequence"/>
</dbReference>
<dbReference type="EMBL" id="JAZHXI010000013">
    <property type="protein sequence ID" value="KAL2064821.1"/>
    <property type="molecule type" value="Genomic_DNA"/>
</dbReference>
<comment type="caution">
    <text evidence="1">The sequence shown here is derived from an EMBL/GenBank/DDBJ whole genome shotgun (WGS) entry which is preliminary data.</text>
</comment>
<evidence type="ECO:0000313" key="1">
    <source>
        <dbReference type="EMBL" id="KAL2064821.1"/>
    </source>
</evidence>
<protein>
    <submittedName>
        <fullName evidence="1">Uncharacterized protein</fullName>
    </submittedName>
</protein>
<keyword evidence="2" id="KW-1185">Reference proteome</keyword>
<gene>
    <name evidence="1" type="ORF">VTL71DRAFT_3961</name>
</gene>
<reference evidence="1 2" key="1">
    <citation type="journal article" date="2024" name="Commun. Biol.">
        <title>Comparative genomic analysis of thermophilic fungi reveals convergent evolutionary adaptations and gene losses.</title>
        <authorList>
            <person name="Steindorff A.S."/>
            <person name="Aguilar-Pontes M.V."/>
            <person name="Robinson A.J."/>
            <person name="Andreopoulos B."/>
            <person name="LaButti K."/>
            <person name="Kuo A."/>
            <person name="Mondo S."/>
            <person name="Riley R."/>
            <person name="Otillar R."/>
            <person name="Haridas S."/>
            <person name="Lipzen A."/>
            <person name="Grimwood J."/>
            <person name="Schmutz J."/>
            <person name="Clum A."/>
            <person name="Reid I.D."/>
            <person name="Moisan M.C."/>
            <person name="Butler G."/>
            <person name="Nguyen T.T.M."/>
            <person name="Dewar K."/>
            <person name="Conant G."/>
            <person name="Drula E."/>
            <person name="Henrissat B."/>
            <person name="Hansel C."/>
            <person name="Singer S."/>
            <person name="Hutchinson M.I."/>
            <person name="de Vries R.P."/>
            <person name="Natvig D.O."/>
            <person name="Powell A.J."/>
            <person name="Tsang A."/>
            <person name="Grigoriev I.V."/>
        </authorList>
    </citation>
    <scope>NUCLEOTIDE SEQUENCE [LARGE SCALE GENOMIC DNA]</scope>
    <source>
        <strain evidence="1 2">CBS 494.80</strain>
    </source>
</reference>